<protein>
    <submittedName>
        <fullName evidence="2">HNH endonuclease</fullName>
    </submittedName>
</protein>
<name>A0A1H4BC65_9FIRM</name>
<accession>A0A1H4BC65</accession>
<dbReference type="EMBL" id="FNRK01000011">
    <property type="protein sequence ID" value="SEA45805.1"/>
    <property type="molecule type" value="Genomic_DNA"/>
</dbReference>
<dbReference type="Pfam" id="PF01844">
    <property type="entry name" value="HNH"/>
    <property type="match status" value="1"/>
</dbReference>
<organism evidence="2 3">
    <name type="scientific">Eubacterium aggregans</name>
    <dbReference type="NCBI Taxonomy" id="81409"/>
    <lineage>
        <taxon>Bacteria</taxon>
        <taxon>Bacillati</taxon>
        <taxon>Bacillota</taxon>
        <taxon>Clostridia</taxon>
        <taxon>Eubacteriales</taxon>
        <taxon>Eubacteriaceae</taxon>
        <taxon>Eubacterium</taxon>
    </lineage>
</organism>
<keyword evidence="2" id="KW-0540">Nuclease</keyword>
<evidence type="ECO:0000313" key="2">
    <source>
        <dbReference type="EMBL" id="SEA45805.1"/>
    </source>
</evidence>
<gene>
    <name evidence="2" type="ORF">SAMN04515656_1112</name>
</gene>
<dbReference type="Proteomes" id="UP000199394">
    <property type="component" value="Unassembled WGS sequence"/>
</dbReference>
<evidence type="ECO:0000313" key="3">
    <source>
        <dbReference type="Proteomes" id="UP000199394"/>
    </source>
</evidence>
<keyword evidence="3" id="KW-1185">Reference proteome</keyword>
<evidence type="ECO:0000259" key="1">
    <source>
        <dbReference type="SMART" id="SM00507"/>
    </source>
</evidence>
<dbReference type="STRING" id="81409.SAMN04515656_1112"/>
<dbReference type="AlphaFoldDB" id="A0A1H4BC65"/>
<dbReference type="GO" id="GO:0004519">
    <property type="term" value="F:endonuclease activity"/>
    <property type="evidence" value="ECO:0007669"/>
    <property type="project" value="UniProtKB-KW"/>
</dbReference>
<reference evidence="2 3" key="1">
    <citation type="submission" date="2016-10" db="EMBL/GenBank/DDBJ databases">
        <authorList>
            <person name="de Groot N.N."/>
        </authorList>
    </citation>
    <scope>NUCLEOTIDE SEQUENCE [LARGE SCALE GENOMIC DNA]</scope>
    <source>
        <strain evidence="2 3">SR12</strain>
    </source>
</reference>
<dbReference type="InterPro" id="IPR003615">
    <property type="entry name" value="HNH_nuc"/>
</dbReference>
<dbReference type="SMART" id="SM00507">
    <property type="entry name" value="HNHc"/>
    <property type="match status" value="1"/>
</dbReference>
<dbReference type="InterPro" id="IPR041025">
    <property type="entry name" value="HNH_repeat"/>
</dbReference>
<dbReference type="GO" id="GO:0008270">
    <property type="term" value="F:zinc ion binding"/>
    <property type="evidence" value="ECO:0007669"/>
    <property type="project" value="InterPro"/>
</dbReference>
<dbReference type="InterPro" id="IPR052892">
    <property type="entry name" value="NA-targeting_endonuclease"/>
</dbReference>
<dbReference type="GO" id="GO:0003676">
    <property type="term" value="F:nucleic acid binding"/>
    <property type="evidence" value="ECO:0007669"/>
    <property type="project" value="InterPro"/>
</dbReference>
<keyword evidence="2" id="KW-0378">Hydrolase</keyword>
<dbReference type="InterPro" id="IPR002711">
    <property type="entry name" value="HNH"/>
</dbReference>
<dbReference type="PANTHER" id="PTHR33877">
    <property type="entry name" value="SLL1193 PROTEIN"/>
    <property type="match status" value="1"/>
</dbReference>
<feature type="domain" description="HNH nuclease" evidence="1">
    <location>
        <begin position="244"/>
        <end position="300"/>
    </location>
</feature>
<dbReference type="Pfam" id="PF18780">
    <property type="entry name" value="HNH_repeat"/>
    <property type="match status" value="3"/>
</dbReference>
<dbReference type="CDD" id="cd00085">
    <property type="entry name" value="HNHc"/>
    <property type="match status" value="1"/>
</dbReference>
<dbReference type="Gene3D" id="1.10.30.50">
    <property type="match status" value="1"/>
</dbReference>
<dbReference type="RefSeq" id="WP_090307103.1">
    <property type="nucleotide sequence ID" value="NZ_FNRK01000011.1"/>
</dbReference>
<dbReference type="OrthoDB" id="9802901at2"/>
<proteinExistence type="predicted"/>
<sequence>MKFELNEYRSELTDEEIIEDIKRVAKELSKDYISISTYKKYGKYSQTAIQGHFGTWKNALSKSGLRNERTRSELKQIKNEDYYADLQRIAKQLNKDTVLYDDYKQYGKYAAEHVFSRFKTWDKALLSAGLQPTGLARRRIDEQTLFNELERIWTKLGRQPTSTDITKGNISKYSLDTYKRRFGSWRKALEAFVEYINLDSSEEINEEEIKENKINDQDNISKTISVEKPLKKKEHRTSRNINARLRFKVLKRDNFKCCACGASPAKDPSVDLHVDHIVPWAKGGETVVENLQTLCSKCNLGKGDME</sequence>
<dbReference type="PANTHER" id="PTHR33877:SF2">
    <property type="entry name" value="OS07G0170200 PROTEIN"/>
    <property type="match status" value="1"/>
</dbReference>
<keyword evidence="2" id="KW-0255">Endonuclease</keyword>